<comment type="caution">
    <text evidence="3">The sequence shown here is derived from an EMBL/GenBank/DDBJ whole genome shotgun (WGS) entry which is preliminary data.</text>
</comment>
<evidence type="ECO:0000256" key="2">
    <source>
        <dbReference type="SAM" id="Phobius"/>
    </source>
</evidence>
<gene>
    <name evidence="3" type="ORF">MBESOW_P1208</name>
</gene>
<keyword evidence="4" id="KW-1185">Reference proteome</keyword>
<protein>
    <submittedName>
        <fullName evidence="3">Uncharacterized protein</fullName>
    </submittedName>
</protein>
<accession>A0A401J005</accession>
<dbReference type="EMBL" id="BBQY01000002">
    <property type="protein sequence ID" value="GBH29954.1"/>
    <property type="molecule type" value="Genomic_DNA"/>
</dbReference>
<proteinExistence type="predicted"/>
<evidence type="ECO:0000313" key="4">
    <source>
        <dbReference type="Proteomes" id="UP000290975"/>
    </source>
</evidence>
<keyword evidence="2" id="KW-1133">Transmembrane helix</keyword>
<dbReference type="AlphaFoldDB" id="A0A401J005"/>
<reference evidence="3 4" key="1">
    <citation type="submission" date="2014-12" db="EMBL/GenBank/DDBJ databases">
        <title>Whole genome sequencing of Sphingobium xenophagum OW59.</title>
        <authorList>
            <person name="Ohta Y."/>
            <person name="Nishi S."/>
            <person name="Hatada Y."/>
        </authorList>
    </citation>
    <scope>NUCLEOTIDE SEQUENCE [LARGE SCALE GENOMIC DNA]</scope>
    <source>
        <strain evidence="3 4">OW59</strain>
    </source>
</reference>
<evidence type="ECO:0000313" key="3">
    <source>
        <dbReference type="EMBL" id="GBH29954.1"/>
    </source>
</evidence>
<feature type="transmembrane region" description="Helical" evidence="2">
    <location>
        <begin position="95"/>
        <end position="115"/>
    </location>
</feature>
<sequence length="195" mass="21671">MTASRMADAVSPENRLVTIGGEEGERKEGEGGDRSRRLFPRPGTPGFAGAKTCANLLFGKALHMQDVDHVEPAEEAAPPSPRAADWFWRPWYAKLYLALAVLYWIGLELMITIPYDRLNIYLANTTVLLIFVFNPVTVAAVLGYGFLKAKVACGEWVITPGPPSQKPMIDPYTDPFDIRSGSIYHRHIGLMKDKH</sequence>
<dbReference type="Proteomes" id="UP000290975">
    <property type="component" value="Unassembled WGS sequence"/>
</dbReference>
<evidence type="ECO:0000256" key="1">
    <source>
        <dbReference type="SAM" id="MobiDB-lite"/>
    </source>
</evidence>
<feature type="transmembrane region" description="Helical" evidence="2">
    <location>
        <begin position="127"/>
        <end position="147"/>
    </location>
</feature>
<organism evidence="3 4">
    <name type="scientific">Sphingobium xenophagum</name>
    <dbReference type="NCBI Taxonomy" id="121428"/>
    <lineage>
        <taxon>Bacteria</taxon>
        <taxon>Pseudomonadati</taxon>
        <taxon>Pseudomonadota</taxon>
        <taxon>Alphaproteobacteria</taxon>
        <taxon>Sphingomonadales</taxon>
        <taxon>Sphingomonadaceae</taxon>
        <taxon>Sphingobium</taxon>
    </lineage>
</organism>
<keyword evidence="2" id="KW-0812">Transmembrane</keyword>
<feature type="region of interest" description="Disordered" evidence="1">
    <location>
        <begin position="1"/>
        <end position="46"/>
    </location>
</feature>
<keyword evidence="2" id="KW-0472">Membrane</keyword>
<feature type="compositionally biased region" description="Basic and acidic residues" evidence="1">
    <location>
        <begin position="23"/>
        <end position="36"/>
    </location>
</feature>
<name>A0A401J005_SPHXE</name>